<gene>
    <name evidence="2" type="ORF">MVEN_01758500</name>
</gene>
<dbReference type="OrthoDB" id="60204at2759"/>
<dbReference type="Pfam" id="PF01575">
    <property type="entry name" value="MaoC_dehydratas"/>
    <property type="match status" value="1"/>
</dbReference>
<dbReference type="GO" id="GO:0044594">
    <property type="term" value="F:17-beta-hydroxysteroid dehydrogenase (NAD+) activity"/>
    <property type="evidence" value="ECO:0007669"/>
    <property type="project" value="TreeGrafter"/>
</dbReference>
<evidence type="ECO:0000313" key="2">
    <source>
        <dbReference type="EMBL" id="KAF7343266.1"/>
    </source>
</evidence>
<evidence type="ECO:0000313" key="3">
    <source>
        <dbReference type="Proteomes" id="UP000620124"/>
    </source>
</evidence>
<dbReference type="Gene3D" id="3.10.129.10">
    <property type="entry name" value="Hotdog Thioesterase"/>
    <property type="match status" value="1"/>
</dbReference>
<keyword evidence="3" id="KW-1185">Reference proteome</keyword>
<dbReference type="AlphaFoldDB" id="A0A8H6XMS8"/>
<dbReference type="Proteomes" id="UP000620124">
    <property type="component" value="Unassembled WGS sequence"/>
</dbReference>
<dbReference type="GO" id="GO:0004300">
    <property type="term" value="F:enoyl-CoA hydratase activity"/>
    <property type="evidence" value="ECO:0007669"/>
    <property type="project" value="TreeGrafter"/>
</dbReference>
<dbReference type="EMBL" id="JACAZI010000016">
    <property type="protein sequence ID" value="KAF7343266.1"/>
    <property type="molecule type" value="Genomic_DNA"/>
</dbReference>
<dbReference type="PANTHER" id="PTHR13078:SF57">
    <property type="entry name" value="DEHYDRATASE, PUTATIVE (AFU_ORTHOLOGUE AFUA_5G00640)-RELATED"/>
    <property type="match status" value="1"/>
</dbReference>
<protein>
    <submittedName>
        <fullName evidence="2">Putative enoyl-CoA hydratase 2</fullName>
    </submittedName>
</protein>
<accession>A0A8H6XMS8</accession>
<dbReference type="InterPro" id="IPR029069">
    <property type="entry name" value="HotDog_dom_sf"/>
</dbReference>
<evidence type="ECO:0000259" key="1">
    <source>
        <dbReference type="Pfam" id="PF01575"/>
    </source>
</evidence>
<dbReference type="GO" id="GO:0006635">
    <property type="term" value="P:fatty acid beta-oxidation"/>
    <property type="evidence" value="ECO:0007669"/>
    <property type="project" value="TreeGrafter"/>
</dbReference>
<name>A0A8H6XMS8_9AGAR</name>
<organism evidence="2 3">
    <name type="scientific">Mycena venus</name>
    <dbReference type="NCBI Taxonomy" id="2733690"/>
    <lineage>
        <taxon>Eukaryota</taxon>
        <taxon>Fungi</taxon>
        <taxon>Dikarya</taxon>
        <taxon>Basidiomycota</taxon>
        <taxon>Agaricomycotina</taxon>
        <taxon>Agaricomycetes</taxon>
        <taxon>Agaricomycetidae</taxon>
        <taxon>Agaricales</taxon>
        <taxon>Marasmiineae</taxon>
        <taxon>Mycenaceae</taxon>
        <taxon>Mycena</taxon>
    </lineage>
</organism>
<dbReference type="PANTHER" id="PTHR13078">
    <property type="entry name" value="PEROXISOMAL MULTIFUNCTIONAL ENZYME TYPE 2-RELATED"/>
    <property type="match status" value="1"/>
</dbReference>
<dbReference type="InterPro" id="IPR002539">
    <property type="entry name" value="MaoC-like_dom"/>
</dbReference>
<sequence length="279" mass="29714">MAAELSKLVGHEQPTIPVSWNKRDVLLYAAGIGAKADDLNIVYVSKAPAGIPKCKVAMHGSQSIEILKDLPVASGPGWTWTTKYTGIVENKKGIILISESILLDPRKVPYARLYSSSFHIGAKATGERFSKVIAGPPQGKLIPKDHKADWSVQDKTSPEQALVFRLSGDYNPFHIDPEIGKKGGFGGVVLHSLSTFGFGARALIKAIGAGDPRSLKFFGARFTSPVRPGDALQTEVWEIGPGPNGTIEVAFVTKDLTSGKVALGGGIAYIKKASPEAKL</sequence>
<feature type="domain" description="MaoC-like" evidence="1">
    <location>
        <begin position="148"/>
        <end position="241"/>
    </location>
</feature>
<dbReference type="SUPFAM" id="SSF54637">
    <property type="entry name" value="Thioesterase/thiol ester dehydrase-isomerase"/>
    <property type="match status" value="2"/>
</dbReference>
<dbReference type="GO" id="GO:0003857">
    <property type="term" value="F:(3S)-3-hydroxyacyl-CoA dehydrogenase (NAD+) activity"/>
    <property type="evidence" value="ECO:0007669"/>
    <property type="project" value="TreeGrafter"/>
</dbReference>
<comment type="caution">
    <text evidence="2">The sequence shown here is derived from an EMBL/GenBank/DDBJ whole genome shotgun (WGS) entry which is preliminary data.</text>
</comment>
<reference evidence="2" key="1">
    <citation type="submission" date="2020-05" db="EMBL/GenBank/DDBJ databases">
        <title>Mycena genomes resolve the evolution of fungal bioluminescence.</title>
        <authorList>
            <person name="Tsai I.J."/>
        </authorList>
    </citation>
    <scope>NUCLEOTIDE SEQUENCE</scope>
    <source>
        <strain evidence="2">CCC161011</strain>
    </source>
</reference>
<proteinExistence type="predicted"/>
<dbReference type="GO" id="GO:0005777">
    <property type="term" value="C:peroxisome"/>
    <property type="evidence" value="ECO:0007669"/>
    <property type="project" value="TreeGrafter"/>
</dbReference>